<accession>A0AAN6Z0N8</accession>
<comment type="caution">
    <text evidence="2">The sequence shown here is derived from an EMBL/GenBank/DDBJ whole genome shotgun (WGS) entry which is preliminary data.</text>
</comment>
<feature type="region of interest" description="Disordered" evidence="1">
    <location>
        <begin position="92"/>
        <end position="142"/>
    </location>
</feature>
<name>A0AAN6Z0N8_9PEZI</name>
<dbReference type="Proteomes" id="UP001302602">
    <property type="component" value="Unassembled WGS sequence"/>
</dbReference>
<dbReference type="GeneID" id="87822673"/>
<dbReference type="RefSeq" id="XP_062644857.1">
    <property type="nucleotide sequence ID" value="XM_062785907.1"/>
</dbReference>
<organism evidence="2 3">
    <name type="scientific">Parathielavia appendiculata</name>
    <dbReference type="NCBI Taxonomy" id="2587402"/>
    <lineage>
        <taxon>Eukaryota</taxon>
        <taxon>Fungi</taxon>
        <taxon>Dikarya</taxon>
        <taxon>Ascomycota</taxon>
        <taxon>Pezizomycotina</taxon>
        <taxon>Sordariomycetes</taxon>
        <taxon>Sordariomycetidae</taxon>
        <taxon>Sordariales</taxon>
        <taxon>Chaetomiaceae</taxon>
        <taxon>Parathielavia</taxon>
    </lineage>
</organism>
<sequence length="142" mass="15778">MLSSVRLTSQPTPEPITNTPLSRAQTPSFFSITKGIAGKEEKKKSRDKPYDVAEIVHLRTKARDAACTSMPTRQAYYLPRGDMRGNAIRRIPRQKRKRAASQPKPVAIPCHAPPAYALPKPNAYRLRKEGDGKSNDVTPLAQ</sequence>
<dbReference type="AlphaFoldDB" id="A0AAN6Z0N8"/>
<protein>
    <submittedName>
        <fullName evidence="2">Uncharacterized protein</fullName>
    </submittedName>
</protein>
<reference evidence="2" key="1">
    <citation type="journal article" date="2023" name="Mol. Phylogenet. Evol.">
        <title>Genome-scale phylogeny and comparative genomics of the fungal order Sordariales.</title>
        <authorList>
            <person name="Hensen N."/>
            <person name="Bonometti L."/>
            <person name="Westerberg I."/>
            <person name="Brannstrom I.O."/>
            <person name="Guillou S."/>
            <person name="Cros-Aarteil S."/>
            <person name="Calhoun S."/>
            <person name="Haridas S."/>
            <person name="Kuo A."/>
            <person name="Mondo S."/>
            <person name="Pangilinan J."/>
            <person name="Riley R."/>
            <person name="LaButti K."/>
            <person name="Andreopoulos B."/>
            <person name="Lipzen A."/>
            <person name="Chen C."/>
            <person name="Yan M."/>
            <person name="Daum C."/>
            <person name="Ng V."/>
            <person name="Clum A."/>
            <person name="Steindorff A."/>
            <person name="Ohm R.A."/>
            <person name="Martin F."/>
            <person name="Silar P."/>
            <person name="Natvig D.O."/>
            <person name="Lalanne C."/>
            <person name="Gautier V."/>
            <person name="Ament-Velasquez S.L."/>
            <person name="Kruys A."/>
            <person name="Hutchinson M.I."/>
            <person name="Powell A.J."/>
            <person name="Barry K."/>
            <person name="Miller A.N."/>
            <person name="Grigoriev I.V."/>
            <person name="Debuchy R."/>
            <person name="Gladieux P."/>
            <person name="Hiltunen Thoren M."/>
            <person name="Johannesson H."/>
        </authorList>
    </citation>
    <scope>NUCLEOTIDE SEQUENCE</scope>
    <source>
        <strain evidence="2">CBS 731.68</strain>
    </source>
</reference>
<reference evidence="2" key="2">
    <citation type="submission" date="2023-05" db="EMBL/GenBank/DDBJ databases">
        <authorList>
            <consortium name="Lawrence Berkeley National Laboratory"/>
            <person name="Steindorff A."/>
            <person name="Hensen N."/>
            <person name="Bonometti L."/>
            <person name="Westerberg I."/>
            <person name="Brannstrom I.O."/>
            <person name="Guillou S."/>
            <person name="Cros-Aarteil S."/>
            <person name="Calhoun S."/>
            <person name="Haridas S."/>
            <person name="Kuo A."/>
            <person name="Mondo S."/>
            <person name="Pangilinan J."/>
            <person name="Riley R."/>
            <person name="Labutti K."/>
            <person name="Andreopoulos B."/>
            <person name="Lipzen A."/>
            <person name="Chen C."/>
            <person name="Yanf M."/>
            <person name="Daum C."/>
            <person name="Ng V."/>
            <person name="Clum A."/>
            <person name="Ohm R."/>
            <person name="Martin F."/>
            <person name="Silar P."/>
            <person name="Natvig D."/>
            <person name="Lalanne C."/>
            <person name="Gautier V."/>
            <person name="Ament-Velasquez S.L."/>
            <person name="Kruys A."/>
            <person name="Hutchinson M.I."/>
            <person name="Powell A.J."/>
            <person name="Barry K."/>
            <person name="Miller A.N."/>
            <person name="Grigoriev I.V."/>
            <person name="Debuchy R."/>
            <person name="Gladieux P."/>
            <person name="Thoren M.H."/>
            <person name="Johannesson H."/>
        </authorList>
    </citation>
    <scope>NUCLEOTIDE SEQUENCE</scope>
    <source>
        <strain evidence="2">CBS 731.68</strain>
    </source>
</reference>
<proteinExistence type="predicted"/>
<keyword evidence="3" id="KW-1185">Reference proteome</keyword>
<evidence type="ECO:0000313" key="2">
    <source>
        <dbReference type="EMBL" id="KAK4121086.1"/>
    </source>
</evidence>
<evidence type="ECO:0000313" key="3">
    <source>
        <dbReference type="Proteomes" id="UP001302602"/>
    </source>
</evidence>
<evidence type="ECO:0000256" key="1">
    <source>
        <dbReference type="SAM" id="MobiDB-lite"/>
    </source>
</evidence>
<dbReference type="EMBL" id="MU853235">
    <property type="protein sequence ID" value="KAK4121086.1"/>
    <property type="molecule type" value="Genomic_DNA"/>
</dbReference>
<gene>
    <name evidence="2" type="ORF">N657DRAFT_135825</name>
</gene>
<feature type="region of interest" description="Disordered" evidence="1">
    <location>
        <begin position="1"/>
        <end position="29"/>
    </location>
</feature>